<dbReference type="EMBL" id="BMAV01003887">
    <property type="protein sequence ID" value="GFY43810.1"/>
    <property type="molecule type" value="Genomic_DNA"/>
</dbReference>
<organism evidence="1 2">
    <name type="scientific">Trichonephila inaurata madagascariensis</name>
    <dbReference type="NCBI Taxonomy" id="2747483"/>
    <lineage>
        <taxon>Eukaryota</taxon>
        <taxon>Metazoa</taxon>
        <taxon>Ecdysozoa</taxon>
        <taxon>Arthropoda</taxon>
        <taxon>Chelicerata</taxon>
        <taxon>Arachnida</taxon>
        <taxon>Araneae</taxon>
        <taxon>Araneomorphae</taxon>
        <taxon>Entelegynae</taxon>
        <taxon>Araneoidea</taxon>
        <taxon>Nephilidae</taxon>
        <taxon>Trichonephila</taxon>
        <taxon>Trichonephila inaurata</taxon>
    </lineage>
</organism>
<reference evidence="1" key="1">
    <citation type="submission" date="2020-08" db="EMBL/GenBank/DDBJ databases">
        <title>Multicomponent nature underlies the extraordinary mechanical properties of spider dragline silk.</title>
        <authorList>
            <person name="Kono N."/>
            <person name="Nakamura H."/>
            <person name="Mori M."/>
            <person name="Yoshida Y."/>
            <person name="Ohtoshi R."/>
            <person name="Malay A.D."/>
            <person name="Moran D.A.P."/>
            <person name="Tomita M."/>
            <person name="Numata K."/>
            <person name="Arakawa K."/>
        </authorList>
    </citation>
    <scope>NUCLEOTIDE SEQUENCE</scope>
</reference>
<proteinExistence type="predicted"/>
<sequence length="110" mass="12557">MVFKNEITSFVKFLDPYLISKVQEEHKNYLLINILYVLSPNISAAEPDLGNLPLAKVVKKEQTASANTERELTLPPKEIFHPHKLFHYHPKLKVTSSLGAIHQLANRLLN</sequence>
<name>A0A8X6WZZ4_9ARAC</name>
<comment type="caution">
    <text evidence="1">The sequence shown here is derived from an EMBL/GenBank/DDBJ whole genome shotgun (WGS) entry which is preliminary data.</text>
</comment>
<dbReference type="Proteomes" id="UP000886998">
    <property type="component" value="Unassembled WGS sequence"/>
</dbReference>
<gene>
    <name evidence="1" type="ORF">TNIN_483991</name>
</gene>
<dbReference type="AlphaFoldDB" id="A0A8X6WZZ4"/>
<evidence type="ECO:0000313" key="2">
    <source>
        <dbReference type="Proteomes" id="UP000886998"/>
    </source>
</evidence>
<evidence type="ECO:0000313" key="1">
    <source>
        <dbReference type="EMBL" id="GFY43810.1"/>
    </source>
</evidence>
<keyword evidence="2" id="KW-1185">Reference proteome</keyword>
<accession>A0A8X6WZZ4</accession>
<protein>
    <submittedName>
        <fullName evidence="1">Uncharacterized protein</fullName>
    </submittedName>
</protein>